<proteinExistence type="predicted"/>
<organism evidence="1 2">
    <name type="scientific">Hafnia phage vB_HpaM_SarahDanielle</name>
    <dbReference type="NCBI Taxonomy" id="2836113"/>
    <lineage>
        <taxon>Viruses</taxon>
        <taxon>Duplodnaviria</taxon>
        <taxon>Heunggongvirae</taxon>
        <taxon>Uroviricota</taxon>
        <taxon>Caudoviricetes</taxon>
        <taxon>Andersonviridae</taxon>
        <taxon>Andersonviridae incertae sedis</taxon>
        <taxon>Daniellevirus</taxon>
        <taxon>Daniellevirus danielle</taxon>
    </lineage>
</organism>
<gene>
    <name evidence="1" type="ORF">SARAHDANIELLE_12</name>
</gene>
<evidence type="ECO:0000313" key="2">
    <source>
        <dbReference type="Proteomes" id="UP000827626"/>
    </source>
</evidence>
<accession>A0AAE7W9M9</accession>
<dbReference type="EMBL" id="MW749010">
    <property type="protein sequence ID" value="QYA57440.1"/>
    <property type="molecule type" value="Genomic_DNA"/>
</dbReference>
<dbReference type="Proteomes" id="UP000827626">
    <property type="component" value="Segment"/>
</dbReference>
<keyword evidence="2" id="KW-1185">Reference proteome</keyword>
<name>A0AAE7W9M9_9CAUD</name>
<reference evidence="1" key="1">
    <citation type="submission" date="2021-03" db="EMBL/GenBank/DDBJ databases">
        <authorList>
            <person name="Thompson D.W."/>
            <person name="Brown H.M.F."/>
            <person name="Thompson S.D."/>
            <person name="Grose J.H."/>
        </authorList>
    </citation>
    <scope>NUCLEOTIDE SEQUENCE</scope>
</reference>
<protein>
    <submittedName>
        <fullName evidence="1">Uncharacterized protein</fullName>
    </submittedName>
</protein>
<evidence type="ECO:0000313" key="1">
    <source>
        <dbReference type="EMBL" id="QYA57440.1"/>
    </source>
</evidence>
<sequence length="162" mass="17470">MKKLVLAVGLTMALTGSAMANATMTAVMGALNSASTVNETLKDVGVDVGSVIGGKSEEFNSAEKLANSIWMPDSEANVTKETSEYGKEMLYRSQAFYGGCQLVRRNLTQSDVDVLTRGEGRHYLHDFAEGTKYGIDKDHDCDSGGRAWYHFALADAMEDAGK</sequence>